<proteinExistence type="predicted"/>
<evidence type="ECO:0000313" key="2">
    <source>
        <dbReference type="Proteomes" id="UP000095472"/>
    </source>
</evidence>
<accession>A0ACD5GU76</accession>
<evidence type="ECO:0000313" key="1">
    <source>
        <dbReference type="EMBL" id="XPM64407.1"/>
    </source>
</evidence>
<dbReference type="Proteomes" id="UP000095472">
    <property type="component" value="Chromosome"/>
</dbReference>
<protein>
    <submittedName>
        <fullName evidence="1">Uncharacterized protein</fullName>
    </submittedName>
</protein>
<organism evidence="1 2">
    <name type="scientific">Desertifilum tharense IPPAS B-1220</name>
    <dbReference type="NCBI Taxonomy" id="1781255"/>
    <lineage>
        <taxon>Bacteria</taxon>
        <taxon>Bacillati</taxon>
        <taxon>Cyanobacteriota</taxon>
        <taxon>Cyanophyceae</taxon>
        <taxon>Desertifilales</taxon>
        <taxon>Desertifilaceae</taxon>
        <taxon>Desertifilum</taxon>
    </lineage>
</organism>
<dbReference type="EMBL" id="CP182909">
    <property type="protein sequence ID" value="XPM64407.1"/>
    <property type="molecule type" value="Genomic_DNA"/>
</dbReference>
<reference evidence="1 2" key="1">
    <citation type="journal article" date="2016" name="Genome Announc.">
        <title>Draft Genome Sequence of the Thermotolerant Cyanobacterium Desertifilum sp. IPPAS B-1220.</title>
        <authorList>
            <person name="Mironov K.S."/>
            <person name="Sinetova M.A."/>
            <person name="Bolatkhan K."/>
            <person name="Zayadan B.K."/>
            <person name="Ustinova V.V."/>
            <person name="Kupriyanova E.V."/>
            <person name="Skrypnik A.N."/>
            <person name="Gogoleva N.E."/>
            <person name="Gogolev Y.V."/>
            <person name="Los D.A."/>
        </authorList>
    </citation>
    <scope>NUCLEOTIDE SEQUENCE [LARGE SCALE GENOMIC DNA]</scope>
    <source>
        <strain evidence="1 2">IPPAS B-1220</strain>
    </source>
</reference>
<name>A0ACD5GU76_9CYAN</name>
<keyword evidence="2" id="KW-1185">Reference proteome</keyword>
<sequence>MPTSTPIYPGLYIQSDTETPSHFPSNTPQSTPKLTGTCRGLK</sequence>
<gene>
    <name evidence="1" type="ORF">BH720_036910</name>
</gene>